<dbReference type="AlphaFoldDB" id="A0AAE0VWK0"/>
<accession>A0AAE0VWK0</accession>
<gene>
    <name evidence="1" type="ORF">CHS0354_008160</name>
</gene>
<organism evidence="1 2">
    <name type="scientific">Potamilus streckersoni</name>
    <dbReference type="NCBI Taxonomy" id="2493646"/>
    <lineage>
        <taxon>Eukaryota</taxon>
        <taxon>Metazoa</taxon>
        <taxon>Spiralia</taxon>
        <taxon>Lophotrochozoa</taxon>
        <taxon>Mollusca</taxon>
        <taxon>Bivalvia</taxon>
        <taxon>Autobranchia</taxon>
        <taxon>Heteroconchia</taxon>
        <taxon>Palaeoheterodonta</taxon>
        <taxon>Unionida</taxon>
        <taxon>Unionoidea</taxon>
        <taxon>Unionidae</taxon>
        <taxon>Ambleminae</taxon>
        <taxon>Lampsilini</taxon>
        <taxon>Potamilus</taxon>
    </lineage>
</organism>
<sequence length="70" mass="8292">MEEQATFSKIYDETYNHSLKKVKKPVTYLNREMMCLRLSTSSTKTNIGISRVISKQIECEENIKKEKRDF</sequence>
<dbReference type="EMBL" id="JAEAOA010000547">
    <property type="protein sequence ID" value="KAK3592619.1"/>
    <property type="molecule type" value="Genomic_DNA"/>
</dbReference>
<dbReference type="Proteomes" id="UP001195483">
    <property type="component" value="Unassembled WGS sequence"/>
</dbReference>
<reference evidence="1" key="2">
    <citation type="journal article" date="2021" name="Genome Biol. Evol.">
        <title>Developing a high-quality reference genome for a parasitic bivalve with doubly uniparental inheritance (Bivalvia: Unionida).</title>
        <authorList>
            <person name="Smith C.H."/>
        </authorList>
    </citation>
    <scope>NUCLEOTIDE SEQUENCE</scope>
    <source>
        <strain evidence="1">CHS0354</strain>
        <tissue evidence="1">Mantle</tissue>
    </source>
</reference>
<feature type="non-terminal residue" evidence="1">
    <location>
        <position position="70"/>
    </location>
</feature>
<proteinExistence type="predicted"/>
<reference evidence="1" key="3">
    <citation type="submission" date="2023-05" db="EMBL/GenBank/DDBJ databases">
        <authorList>
            <person name="Smith C.H."/>
        </authorList>
    </citation>
    <scope>NUCLEOTIDE SEQUENCE</scope>
    <source>
        <strain evidence="1">CHS0354</strain>
        <tissue evidence="1">Mantle</tissue>
    </source>
</reference>
<protein>
    <submittedName>
        <fullName evidence="1">Uncharacterized protein</fullName>
    </submittedName>
</protein>
<name>A0AAE0VWK0_9BIVA</name>
<comment type="caution">
    <text evidence="1">The sequence shown here is derived from an EMBL/GenBank/DDBJ whole genome shotgun (WGS) entry which is preliminary data.</text>
</comment>
<evidence type="ECO:0000313" key="2">
    <source>
        <dbReference type="Proteomes" id="UP001195483"/>
    </source>
</evidence>
<evidence type="ECO:0000313" key="1">
    <source>
        <dbReference type="EMBL" id="KAK3592619.1"/>
    </source>
</evidence>
<reference evidence="1" key="1">
    <citation type="journal article" date="2021" name="Genome Biol. Evol.">
        <title>A High-Quality Reference Genome for a Parasitic Bivalve with Doubly Uniparental Inheritance (Bivalvia: Unionida).</title>
        <authorList>
            <person name="Smith C.H."/>
        </authorList>
    </citation>
    <scope>NUCLEOTIDE SEQUENCE</scope>
    <source>
        <strain evidence="1">CHS0354</strain>
    </source>
</reference>
<keyword evidence="2" id="KW-1185">Reference proteome</keyword>